<feature type="binding site" evidence="4">
    <location>
        <position position="262"/>
    </location>
    <ligand>
        <name>substrate</name>
    </ligand>
</feature>
<reference evidence="5" key="1">
    <citation type="journal article" date="2013" name="Sci. Rep.">
        <title>Metagenomics uncovers a new group of low GC and ultra-small marine Actinobacteria.</title>
        <authorList>
            <person name="Ghai R."/>
            <person name="Mizuno C.M."/>
            <person name="Picazo A."/>
            <person name="Camacho A."/>
            <person name="Rodriguez-Valera F."/>
        </authorList>
    </citation>
    <scope>NUCLEOTIDE SEQUENCE</scope>
</reference>
<evidence type="ECO:0000256" key="3">
    <source>
        <dbReference type="PIRSR" id="PIRSR613078-1"/>
    </source>
</evidence>
<dbReference type="SUPFAM" id="SSF53254">
    <property type="entry name" value="Phosphoglycerate mutase-like"/>
    <property type="match status" value="2"/>
</dbReference>
<evidence type="ECO:0000256" key="4">
    <source>
        <dbReference type="PIRSR" id="PIRSR613078-2"/>
    </source>
</evidence>
<dbReference type="InterPro" id="IPR013078">
    <property type="entry name" value="His_Pase_superF_clade-1"/>
</dbReference>
<dbReference type="SMART" id="SM00855">
    <property type="entry name" value="PGAM"/>
    <property type="match status" value="2"/>
</dbReference>
<dbReference type="AlphaFoldDB" id="S5DIY6"/>
<dbReference type="Pfam" id="PF00300">
    <property type="entry name" value="His_Phos_1"/>
    <property type="match status" value="2"/>
</dbReference>
<evidence type="ECO:0000256" key="1">
    <source>
        <dbReference type="ARBA" id="ARBA00023152"/>
    </source>
</evidence>
<dbReference type="CDD" id="cd07067">
    <property type="entry name" value="HP_PGM_like"/>
    <property type="match status" value="2"/>
</dbReference>
<accession>S5DIY6</accession>
<organism evidence="5">
    <name type="scientific">Candidatus Actinomarina minuta</name>
    <dbReference type="NCBI Taxonomy" id="1389454"/>
    <lineage>
        <taxon>Bacteria</taxon>
        <taxon>Bacillati</taxon>
        <taxon>Actinomycetota</taxon>
        <taxon>Actinomycetes</taxon>
        <taxon>Candidatus Actinomarinidae</taxon>
        <taxon>Candidatus Actinomarinales</taxon>
        <taxon>Candidatus Actinomarineae</taxon>
        <taxon>Candidatus Actinomarinaceae</taxon>
        <taxon>Candidatus Actinomarina</taxon>
    </lineage>
</organism>
<dbReference type="PROSITE" id="PS00175">
    <property type="entry name" value="PG_MUTASE"/>
    <property type="match status" value="1"/>
</dbReference>
<dbReference type="InterPro" id="IPR029033">
    <property type="entry name" value="His_PPase_superfam"/>
</dbReference>
<sequence length="408" mass="46184">MKTVHLVRHGETEQNALKVWQGHTNTPLNSNGLQQAKLLSIRLKDRNLKIFSSDLSRAVETASFLSKNIIQRESLREINVGDFTGMSVKDTYTSNNNIFQSLKEDNFEFPNGETVKEFKKRVKNEIEYIFDNTEEDSESIVFTHGFFIGTVVGLTLGFNNYPFPIGDIENTSISTIVKRETVTQVNKFNDSIHLTMENIDYPAKIKNSALTFIRHGQTDSNLGGIWQGHIDNPLNKTGVTEARLLNNLFRDYDLNISSPYKRAHQTLSLIINDDIQTSNELTEMNLGKWEGLTTTEILKKYQEQFIEALFLNHKSKYGIDGESIYEAGARVEKLINKFENNKILMASHGGTIKSAVTKLIQSPESNAASAFTIPNNLGVSCLVPKDNKYFLWSYNVGKIGYENISYNK</sequence>
<keyword evidence="1" id="KW-0324">Glycolysis</keyword>
<protein>
    <submittedName>
        <fullName evidence="5">MedDCM-OCT-S25-C27-cds7</fullName>
    </submittedName>
</protein>
<name>S5DIY6_9ACTN</name>
<feature type="active site" description="Proton donor/acceptor" evidence="3">
    <location>
        <position position="283"/>
    </location>
</feature>
<feature type="active site" description="Tele-phosphohistidine intermediate" evidence="3">
    <location>
        <position position="215"/>
    </location>
</feature>
<proteinExistence type="predicted"/>
<dbReference type="GO" id="GO:0016791">
    <property type="term" value="F:phosphatase activity"/>
    <property type="evidence" value="ECO:0007669"/>
    <property type="project" value="TreeGrafter"/>
</dbReference>
<dbReference type="EMBL" id="KC811111">
    <property type="protein sequence ID" value="AGQ18736.1"/>
    <property type="molecule type" value="Genomic_DNA"/>
</dbReference>
<dbReference type="Gene3D" id="3.40.50.1240">
    <property type="entry name" value="Phosphoglycerate mutase-like"/>
    <property type="match status" value="2"/>
</dbReference>
<dbReference type="InterPro" id="IPR050275">
    <property type="entry name" value="PGM_Phosphatase"/>
</dbReference>
<evidence type="ECO:0000256" key="2">
    <source>
        <dbReference type="ARBA" id="ARBA00023235"/>
    </source>
</evidence>
<keyword evidence="2" id="KW-0413">Isomerase</keyword>
<dbReference type="GO" id="GO:0005737">
    <property type="term" value="C:cytoplasm"/>
    <property type="evidence" value="ECO:0007669"/>
    <property type="project" value="TreeGrafter"/>
</dbReference>
<dbReference type="InterPro" id="IPR001345">
    <property type="entry name" value="PG/BPGM_mutase_AS"/>
</dbReference>
<feature type="binding site" evidence="4">
    <location>
        <begin position="214"/>
        <end position="221"/>
    </location>
    <ligand>
        <name>substrate</name>
    </ligand>
</feature>
<evidence type="ECO:0000313" key="5">
    <source>
        <dbReference type="EMBL" id="AGQ18736.1"/>
    </source>
</evidence>
<dbReference type="PANTHER" id="PTHR48100:SF1">
    <property type="entry name" value="HISTIDINE PHOSPHATASE FAMILY PROTEIN-RELATED"/>
    <property type="match status" value="1"/>
</dbReference>
<dbReference type="PANTHER" id="PTHR48100">
    <property type="entry name" value="BROAD-SPECIFICITY PHOSPHATASE YOR283W-RELATED"/>
    <property type="match status" value="1"/>
</dbReference>